<gene>
    <name evidence="1" type="ORF">F2Q69_00001692</name>
</gene>
<dbReference type="Proteomes" id="UP000712600">
    <property type="component" value="Unassembled WGS sequence"/>
</dbReference>
<dbReference type="AlphaFoldDB" id="A0A8S9NY81"/>
<proteinExistence type="predicted"/>
<organism evidence="1 2">
    <name type="scientific">Brassica cretica</name>
    <name type="common">Mustard</name>
    <dbReference type="NCBI Taxonomy" id="69181"/>
    <lineage>
        <taxon>Eukaryota</taxon>
        <taxon>Viridiplantae</taxon>
        <taxon>Streptophyta</taxon>
        <taxon>Embryophyta</taxon>
        <taxon>Tracheophyta</taxon>
        <taxon>Spermatophyta</taxon>
        <taxon>Magnoliopsida</taxon>
        <taxon>eudicotyledons</taxon>
        <taxon>Gunneridae</taxon>
        <taxon>Pentapetalae</taxon>
        <taxon>rosids</taxon>
        <taxon>malvids</taxon>
        <taxon>Brassicales</taxon>
        <taxon>Brassicaceae</taxon>
        <taxon>Brassiceae</taxon>
        <taxon>Brassica</taxon>
    </lineage>
</organism>
<reference evidence="1" key="1">
    <citation type="submission" date="2019-12" db="EMBL/GenBank/DDBJ databases">
        <title>Genome sequencing and annotation of Brassica cretica.</title>
        <authorList>
            <person name="Studholme D.J."/>
            <person name="Sarris P."/>
        </authorList>
    </citation>
    <scope>NUCLEOTIDE SEQUENCE</scope>
    <source>
        <strain evidence="1">PFS-109/04</strain>
        <tissue evidence="1">Leaf</tissue>
    </source>
</reference>
<accession>A0A8S9NY81</accession>
<evidence type="ECO:0000313" key="1">
    <source>
        <dbReference type="EMBL" id="KAF3510044.1"/>
    </source>
</evidence>
<protein>
    <submittedName>
        <fullName evidence="1">Uncharacterized protein</fullName>
    </submittedName>
</protein>
<evidence type="ECO:0000313" key="2">
    <source>
        <dbReference type="Proteomes" id="UP000712600"/>
    </source>
</evidence>
<sequence>MVMEAIWLSMQETEMQRDSCSLEVTPFRQYVSEDMFLPHHGWLRLQNKQRRLLIWWTDRSHQSNCNPGSIKEESQSSAV</sequence>
<name>A0A8S9NY81_BRACR</name>
<dbReference type="EMBL" id="QGKX02001521">
    <property type="protein sequence ID" value="KAF3510044.1"/>
    <property type="molecule type" value="Genomic_DNA"/>
</dbReference>
<comment type="caution">
    <text evidence="1">The sequence shown here is derived from an EMBL/GenBank/DDBJ whole genome shotgun (WGS) entry which is preliminary data.</text>
</comment>